<proteinExistence type="predicted"/>
<evidence type="ECO:0000313" key="1">
    <source>
        <dbReference type="EMBL" id="QQL51348.1"/>
    </source>
</evidence>
<gene>
    <name evidence="1" type="ORF">GO620_007860</name>
</gene>
<dbReference type="AlphaFoldDB" id="A0A6I4HXA8"/>
<reference evidence="1 2" key="1">
    <citation type="submission" date="2020-12" db="EMBL/GenBank/DDBJ databases">
        <title>HMF7856_wgs.fasta genome submission.</title>
        <authorList>
            <person name="Kang H."/>
            <person name="Kim H."/>
            <person name="Joh K."/>
        </authorList>
    </citation>
    <scope>NUCLEOTIDE SEQUENCE [LARGE SCALE GENOMIC DNA]</scope>
    <source>
        <strain evidence="1 2">HMF7856</strain>
    </source>
</reference>
<keyword evidence="2" id="KW-1185">Reference proteome</keyword>
<accession>A0A6I4HXA8</accession>
<dbReference type="EMBL" id="CP066775">
    <property type="protein sequence ID" value="QQL51348.1"/>
    <property type="molecule type" value="Genomic_DNA"/>
</dbReference>
<name>A0A6I4HXA8_9SPHI</name>
<protein>
    <submittedName>
        <fullName evidence="1">Uncharacterized protein</fullName>
    </submittedName>
</protein>
<sequence length="166" mass="19702">MGSLEHWQVTKSIFGIATFCLIFICNQPKTLRKYQEHAIPKLEIDSSLTAGKNVFYYRLLLKVGKETRELYRVKNRDHSIEFKRQRIKQPLQFISYEVYDLPTGVTWNVLFHSISKLCYVTDHYDFEAMGDKLIANSVDFNHMTAKVLTYRTKRIYTIKLKKIWPE</sequence>
<dbReference type="RefSeq" id="WP_157524009.1">
    <property type="nucleotide sequence ID" value="NZ_CP066775.1"/>
</dbReference>
<dbReference type="Proteomes" id="UP000429232">
    <property type="component" value="Chromosome"/>
</dbReference>
<dbReference type="KEGG" id="mgik:GO620_007860"/>
<organism evidence="1 2">
    <name type="scientific">Mucilaginibacter ginkgonis</name>
    <dbReference type="NCBI Taxonomy" id="2682091"/>
    <lineage>
        <taxon>Bacteria</taxon>
        <taxon>Pseudomonadati</taxon>
        <taxon>Bacteroidota</taxon>
        <taxon>Sphingobacteriia</taxon>
        <taxon>Sphingobacteriales</taxon>
        <taxon>Sphingobacteriaceae</taxon>
        <taxon>Mucilaginibacter</taxon>
    </lineage>
</organism>
<evidence type="ECO:0000313" key="2">
    <source>
        <dbReference type="Proteomes" id="UP000429232"/>
    </source>
</evidence>